<gene>
    <name evidence="1" type="ORF">METZ01_LOCUS349634</name>
</gene>
<accession>A0A382RHA5</accession>
<sequence>PIYLSPCQHQNPHYPIFFRLKYRDERQMGKTRMTPLQSRRYAQCVHHLMANQ</sequence>
<name>A0A382RHA5_9ZZZZ</name>
<protein>
    <submittedName>
        <fullName evidence="1">Uncharacterized protein</fullName>
    </submittedName>
</protein>
<reference evidence="1" key="1">
    <citation type="submission" date="2018-05" db="EMBL/GenBank/DDBJ databases">
        <authorList>
            <person name="Lanie J.A."/>
            <person name="Ng W.-L."/>
            <person name="Kazmierczak K.M."/>
            <person name="Andrzejewski T.M."/>
            <person name="Davidsen T.M."/>
            <person name="Wayne K.J."/>
            <person name="Tettelin H."/>
            <person name="Glass J.I."/>
            <person name="Rusch D."/>
            <person name="Podicherti R."/>
            <person name="Tsui H.-C.T."/>
            <person name="Winkler M.E."/>
        </authorList>
    </citation>
    <scope>NUCLEOTIDE SEQUENCE</scope>
</reference>
<dbReference type="AlphaFoldDB" id="A0A382RHA5"/>
<organism evidence="1">
    <name type="scientific">marine metagenome</name>
    <dbReference type="NCBI Taxonomy" id="408172"/>
    <lineage>
        <taxon>unclassified sequences</taxon>
        <taxon>metagenomes</taxon>
        <taxon>ecological metagenomes</taxon>
    </lineage>
</organism>
<proteinExistence type="predicted"/>
<feature type="non-terminal residue" evidence="1">
    <location>
        <position position="1"/>
    </location>
</feature>
<evidence type="ECO:0000313" key="1">
    <source>
        <dbReference type="EMBL" id="SVC96780.1"/>
    </source>
</evidence>
<dbReference type="EMBL" id="UINC01121541">
    <property type="protein sequence ID" value="SVC96780.1"/>
    <property type="molecule type" value="Genomic_DNA"/>
</dbReference>